<proteinExistence type="predicted"/>
<gene>
    <name evidence="1" type="ORF">K1T71_010034</name>
</gene>
<name>A0ACC1CQK0_9NEOP</name>
<evidence type="ECO:0000313" key="2">
    <source>
        <dbReference type="Proteomes" id="UP000824533"/>
    </source>
</evidence>
<keyword evidence="2" id="KW-1185">Reference proteome</keyword>
<organism evidence="1 2">
    <name type="scientific">Dendrolimus kikuchii</name>
    <dbReference type="NCBI Taxonomy" id="765133"/>
    <lineage>
        <taxon>Eukaryota</taxon>
        <taxon>Metazoa</taxon>
        <taxon>Ecdysozoa</taxon>
        <taxon>Arthropoda</taxon>
        <taxon>Hexapoda</taxon>
        <taxon>Insecta</taxon>
        <taxon>Pterygota</taxon>
        <taxon>Neoptera</taxon>
        <taxon>Endopterygota</taxon>
        <taxon>Lepidoptera</taxon>
        <taxon>Glossata</taxon>
        <taxon>Ditrysia</taxon>
        <taxon>Bombycoidea</taxon>
        <taxon>Lasiocampidae</taxon>
        <taxon>Dendrolimus</taxon>
    </lineage>
</organism>
<dbReference type="EMBL" id="CM034404">
    <property type="protein sequence ID" value="KAJ0173888.1"/>
    <property type="molecule type" value="Genomic_DNA"/>
</dbReference>
<reference evidence="1 2" key="1">
    <citation type="journal article" date="2021" name="Front. Genet.">
        <title>Chromosome-Level Genome Assembly Reveals Significant Gene Expansion in the Toll and IMD Signaling Pathways of Dendrolimus kikuchii.</title>
        <authorList>
            <person name="Zhou J."/>
            <person name="Wu P."/>
            <person name="Xiong Z."/>
            <person name="Liu N."/>
            <person name="Zhao N."/>
            <person name="Ji M."/>
            <person name="Qiu Y."/>
            <person name="Yang B."/>
        </authorList>
    </citation>
    <scope>NUCLEOTIDE SEQUENCE [LARGE SCALE GENOMIC DNA]</scope>
    <source>
        <strain evidence="1">Ann1</strain>
    </source>
</reference>
<evidence type="ECO:0000313" key="1">
    <source>
        <dbReference type="EMBL" id="KAJ0173888.1"/>
    </source>
</evidence>
<dbReference type="Proteomes" id="UP000824533">
    <property type="component" value="Linkage Group LG18"/>
</dbReference>
<accession>A0ACC1CQK0</accession>
<protein>
    <submittedName>
        <fullName evidence="1">Uncharacterized protein</fullName>
    </submittedName>
</protein>
<sequence length="500" mass="57030">MPVTLVDRLPLPNLKVYTTGSVCLLSIAVYYALSVTSDPNWRVNATLQRQGAMVEEGDVKMVPPTQVIPANGTRNYTDQFIDVMSFMMQEPLCMWTLVNLAYCFLTLFGFLLQRVVFGVLRVSEAQRVKDKFWNYLFYKFIFVFGVINVQYMDEVMLWCSWFTLIGFLHIFGQLCRDRYEYLSSSPNASRWAHVRLICLLAGILVASVALMGVAIKWGIPAGRDTFAFMAAEVRIIESPLYLCFFFNVSITDIRFNNICSVGVQSVSLIVELLHVVHMVVYSNMLVSMASLVLLMQLRHLLHELQARVRRHRLYTSLATHMSQNYPMASKEEVEKNQDNCAICWEPMKEARKLPCSHLFHKMTKQIYNAKVDGCRSRRRPRHTFHDQIDQIIYKQVHQMFPQYSLGVLAADIASTRSADLTLENILEGRLAVVPPPTPLPLAEPSPMGMRFSKSATERQVSLQRRKDMLIANARKRYLEKMGSEAAGQADLDAPTTSAHS</sequence>
<comment type="caution">
    <text evidence="1">The sequence shown here is derived from an EMBL/GenBank/DDBJ whole genome shotgun (WGS) entry which is preliminary data.</text>
</comment>